<keyword evidence="3" id="KW-1185">Reference proteome</keyword>
<evidence type="ECO:0000313" key="2">
    <source>
        <dbReference type="EMBL" id="KAK9109782.1"/>
    </source>
</evidence>
<evidence type="ECO:0000256" key="1">
    <source>
        <dbReference type="SAM" id="MobiDB-lite"/>
    </source>
</evidence>
<dbReference type="AlphaFoldDB" id="A0AAP0I6Y7"/>
<feature type="compositionally biased region" description="Low complexity" evidence="1">
    <location>
        <begin position="1"/>
        <end position="13"/>
    </location>
</feature>
<dbReference type="Proteomes" id="UP001417504">
    <property type="component" value="Unassembled WGS sequence"/>
</dbReference>
<gene>
    <name evidence="2" type="ORF">Sjap_017842</name>
</gene>
<reference evidence="2 3" key="1">
    <citation type="submission" date="2024-01" db="EMBL/GenBank/DDBJ databases">
        <title>Genome assemblies of Stephania.</title>
        <authorList>
            <person name="Yang L."/>
        </authorList>
    </citation>
    <scope>NUCLEOTIDE SEQUENCE [LARGE SCALE GENOMIC DNA]</scope>
    <source>
        <strain evidence="2">QJT</strain>
        <tissue evidence="2">Leaf</tissue>
    </source>
</reference>
<feature type="region of interest" description="Disordered" evidence="1">
    <location>
        <begin position="1"/>
        <end position="20"/>
    </location>
</feature>
<accession>A0AAP0I6Y7</accession>
<protein>
    <submittedName>
        <fullName evidence="2">Uncharacterized protein</fullName>
    </submittedName>
</protein>
<name>A0AAP0I6Y7_9MAGN</name>
<sequence>METTAAAAASISAPQEPSNYDELSNINAAGLAALSLQGGKFFSLISYLRPALVGTTHALMQKQNPQQDPNLIPLKHLMTDRERDRVSREQRRRWRRQREMESSCCEVIQRRWQRRVGEEDDE</sequence>
<organism evidence="2 3">
    <name type="scientific">Stephania japonica</name>
    <dbReference type="NCBI Taxonomy" id="461633"/>
    <lineage>
        <taxon>Eukaryota</taxon>
        <taxon>Viridiplantae</taxon>
        <taxon>Streptophyta</taxon>
        <taxon>Embryophyta</taxon>
        <taxon>Tracheophyta</taxon>
        <taxon>Spermatophyta</taxon>
        <taxon>Magnoliopsida</taxon>
        <taxon>Ranunculales</taxon>
        <taxon>Menispermaceae</taxon>
        <taxon>Menispermoideae</taxon>
        <taxon>Cissampelideae</taxon>
        <taxon>Stephania</taxon>
    </lineage>
</organism>
<comment type="caution">
    <text evidence="2">The sequence shown here is derived from an EMBL/GenBank/DDBJ whole genome shotgun (WGS) entry which is preliminary data.</text>
</comment>
<evidence type="ECO:0000313" key="3">
    <source>
        <dbReference type="Proteomes" id="UP001417504"/>
    </source>
</evidence>
<dbReference type="EMBL" id="JBBNAE010000007">
    <property type="protein sequence ID" value="KAK9109782.1"/>
    <property type="molecule type" value="Genomic_DNA"/>
</dbReference>
<proteinExistence type="predicted"/>